<sequence>MLPLQFALELETALNNQITLLSANTGPLPAMALINKFQENFYALLTVASATDVNIDKYPVVETTGLLGSDSDWQQFTHRDKPATDSVNLPALTALWSVYTLFDRSAQYYQQAAANSAHPATRLFFHSLAETKKMMRRRLAGIIQSLLNHYWGQLGFAPFMLGKEG</sequence>
<dbReference type="Proteomes" id="UP000320776">
    <property type="component" value="Chromosome"/>
</dbReference>
<dbReference type="OrthoDB" id="1680399at2"/>
<organism evidence="1 2">
    <name type="scientific">Sporomusa termitida</name>
    <dbReference type="NCBI Taxonomy" id="2377"/>
    <lineage>
        <taxon>Bacteria</taxon>
        <taxon>Bacillati</taxon>
        <taxon>Bacillota</taxon>
        <taxon>Negativicutes</taxon>
        <taxon>Selenomonadales</taxon>
        <taxon>Sporomusaceae</taxon>
        <taxon>Sporomusa</taxon>
    </lineage>
</organism>
<name>A0A517DTI3_9FIRM</name>
<reference evidence="1 2" key="1">
    <citation type="submission" date="2019-02" db="EMBL/GenBank/DDBJ databases">
        <title>Closed genome of Sporomusa termitida DSM 4440.</title>
        <authorList>
            <person name="Poehlein A."/>
            <person name="Daniel R."/>
        </authorList>
    </citation>
    <scope>NUCLEOTIDE SEQUENCE [LARGE SCALE GENOMIC DNA]</scope>
    <source>
        <strain evidence="1 2">DSM 4440</strain>
    </source>
</reference>
<dbReference type="AlphaFoldDB" id="A0A517DTI3"/>
<dbReference type="EMBL" id="CP036259">
    <property type="protein sequence ID" value="QDR80651.1"/>
    <property type="molecule type" value="Genomic_DNA"/>
</dbReference>
<keyword evidence="2" id="KW-1185">Reference proteome</keyword>
<accession>A0A517DTI3</accession>
<proteinExistence type="predicted"/>
<gene>
    <name evidence="1" type="ORF">SPTER_19810</name>
</gene>
<dbReference type="RefSeq" id="WP_144350238.1">
    <property type="nucleotide sequence ID" value="NZ_CP036259.1"/>
</dbReference>
<dbReference type="KEGG" id="sted:SPTER_19810"/>
<protein>
    <submittedName>
        <fullName evidence="1">Uncharacterized protein</fullName>
    </submittedName>
</protein>
<evidence type="ECO:0000313" key="1">
    <source>
        <dbReference type="EMBL" id="QDR80651.1"/>
    </source>
</evidence>
<evidence type="ECO:0000313" key="2">
    <source>
        <dbReference type="Proteomes" id="UP000320776"/>
    </source>
</evidence>